<feature type="non-terminal residue" evidence="2">
    <location>
        <position position="1"/>
    </location>
</feature>
<feature type="non-terminal residue" evidence="2">
    <location>
        <position position="98"/>
    </location>
</feature>
<feature type="region of interest" description="Disordered" evidence="1">
    <location>
        <begin position="1"/>
        <end position="98"/>
    </location>
</feature>
<feature type="compositionally biased region" description="Polar residues" evidence="1">
    <location>
        <begin position="13"/>
        <end position="41"/>
    </location>
</feature>
<gene>
    <name evidence="2" type="primary">ORF30876</name>
</gene>
<dbReference type="EMBL" id="HACG01010842">
    <property type="protein sequence ID" value="CEK57707.1"/>
    <property type="molecule type" value="Transcribed_RNA"/>
</dbReference>
<proteinExistence type="predicted"/>
<feature type="compositionally biased region" description="Polar residues" evidence="1">
    <location>
        <begin position="52"/>
        <end position="66"/>
    </location>
</feature>
<organism evidence="2">
    <name type="scientific">Arion vulgaris</name>
    <dbReference type="NCBI Taxonomy" id="1028688"/>
    <lineage>
        <taxon>Eukaryota</taxon>
        <taxon>Metazoa</taxon>
        <taxon>Spiralia</taxon>
        <taxon>Lophotrochozoa</taxon>
        <taxon>Mollusca</taxon>
        <taxon>Gastropoda</taxon>
        <taxon>Heterobranchia</taxon>
        <taxon>Euthyneura</taxon>
        <taxon>Panpulmonata</taxon>
        <taxon>Eupulmonata</taxon>
        <taxon>Stylommatophora</taxon>
        <taxon>Helicina</taxon>
        <taxon>Arionoidea</taxon>
        <taxon>Arionidae</taxon>
        <taxon>Arion</taxon>
    </lineage>
</organism>
<sequence length="98" mass="10119">LPARAGSIGGGSTEQNGNSYKHQNSVTSQTANISISSQSNLEGMAGAKPAYTRTTSQTHIPVSRQDSAQSANSHNSSANVSVPPMVRMQSGLFGQENG</sequence>
<feature type="compositionally biased region" description="Low complexity" evidence="1">
    <location>
        <begin position="67"/>
        <end position="81"/>
    </location>
</feature>
<name>A0A0B6YNF7_9EUPU</name>
<accession>A0A0B6YNF7</accession>
<dbReference type="AlphaFoldDB" id="A0A0B6YNF7"/>
<reference evidence="2" key="1">
    <citation type="submission" date="2014-12" db="EMBL/GenBank/DDBJ databases">
        <title>Insight into the proteome of Arion vulgaris.</title>
        <authorList>
            <person name="Aradska J."/>
            <person name="Bulat T."/>
            <person name="Smidak R."/>
            <person name="Sarate P."/>
            <person name="Gangsoo J."/>
            <person name="Sialana F."/>
            <person name="Bilban M."/>
            <person name="Lubec G."/>
        </authorList>
    </citation>
    <scope>NUCLEOTIDE SEQUENCE</scope>
    <source>
        <tissue evidence="2">Skin</tissue>
    </source>
</reference>
<evidence type="ECO:0000313" key="2">
    <source>
        <dbReference type="EMBL" id="CEK57707.1"/>
    </source>
</evidence>
<protein>
    <submittedName>
        <fullName evidence="2">Uncharacterized protein</fullName>
    </submittedName>
</protein>
<evidence type="ECO:0000256" key="1">
    <source>
        <dbReference type="SAM" id="MobiDB-lite"/>
    </source>
</evidence>